<sequence length="245" mass="26509">MKICAAQLRPVIGDLSKNIDKHLELVELAIDNDADSVFFPELSLTGYEPSLARSLARKAADCCLDEIQYLSDTNNLVVGIGMPFDADSGVQIGMLWLQPNAPRRAYAKQFLHADEAPYFVAGEGQIFIDSAGFKLAPAICYESLQMIHADNAASLGANIYLASVAESSSNLDKAMKHYATVARRHNMHVIMADSLGPSGDFLSVGQSAAWNASGDLLGQMDAESEGIILLDTYRETVSIHKIKNS</sequence>
<dbReference type="EMBL" id="FN869568">
    <property type="protein sequence ID" value="SJK83827.1"/>
    <property type="molecule type" value="Genomic_DNA"/>
</dbReference>
<keyword evidence="2" id="KW-0378">Hydrolase</keyword>
<dbReference type="OrthoDB" id="9760188at2"/>
<evidence type="ECO:0000313" key="5">
    <source>
        <dbReference type="Proteomes" id="UP001322512"/>
    </source>
</evidence>
<feature type="domain" description="CN hydrolase" evidence="1">
    <location>
        <begin position="1"/>
        <end position="234"/>
    </location>
</feature>
<dbReference type="CDD" id="cd07197">
    <property type="entry name" value="nitrilase"/>
    <property type="match status" value="1"/>
</dbReference>
<dbReference type="PROSITE" id="PS50263">
    <property type="entry name" value="CN_HYDROLASE"/>
    <property type="match status" value="1"/>
</dbReference>
<reference evidence="2" key="1">
    <citation type="journal article" date="2010" name="Environ. Microbiol.">
        <title>A blueprint of ectoine metabolism from the genome of the industrial producer Halomonas elongata DSM 2581(T).</title>
        <authorList>
            <person name="Schwibbert K."/>
            <person name="Marin-Sanguino A."/>
            <person name="Bagyan I."/>
            <person name="Heidrich G."/>
            <person name="Lentzen G."/>
            <person name="Seitz H."/>
            <person name="Rampp M."/>
            <person name="Schuster S.C."/>
            <person name="Klenk H.P."/>
            <person name="Pfeiffer F."/>
            <person name="Oesterhelt D."/>
            <person name="Kunte H.J."/>
        </authorList>
    </citation>
    <scope>NUCLEOTIDE SEQUENCE</scope>
    <source>
        <strain evidence="2">Type strain: DSM 2581</strain>
    </source>
</reference>
<organism evidence="2 4">
    <name type="scientific">Halomonas elongata (strain ATCC 33173 / DSM 2581 / NBRC 15536 / NCIMB 2198 / 1H9)</name>
    <dbReference type="NCBI Taxonomy" id="768066"/>
    <lineage>
        <taxon>Bacteria</taxon>
        <taxon>Pseudomonadati</taxon>
        <taxon>Pseudomonadota</taxon>
        <taxon>Gammaproteobacteria</taxon>
        <taxon>Oceanospirillales</taxon>
        <taxon>Halomonadaceae</taxon>
        <taxon>Halomonas</taxon>
    </lineage>
</organism>
<reference evidence="2" key="2">
    <citation type="submission" date="2010-05" db="EMBL/GenBank/DDBJ databases">
        <title>Revision and reannotation of the Halomonas elongata DSM 2581(T) genome.</title>
        <authorList>
            <person name="Pfeiffer F."/>
            <person name="Bagyan I."/>
            <person name="Alfaro-Espinoza G."/>
            <person name="Zamora-Lagos M.A."/>
            <person name="Habermann B."/>
            <person name="Oesterhelt D."/>
            <person name="Kunte H.J."/>
        </authorList>
    </citation>
    <scope>NUCLEOTIDE SEQUENCE</scope>
    <source>
        <strain evidence="2">Type strain: DSM 2581</strain>
    </source>
</reference>
<dbReference type="Proteomes" id="UP000008707">
    <property type="component" value="Chromosome"/>
</dbReference>
<reference evidence="3 5" key="4">
    <citation type="submission" date="2023-11" db="EMBL/GenBank/DDBJ databases">
        <title>MicrobeMod: A computational toolkit for identifying prokaryotic methylation and restriction-modification with nanopore sequencing.</title>
        <authorList>
            <person name="Crits-Christoph A."/>
            <person name="Kang S.C."/>
            <person name="Lee H."/>
            <person name="Ostrov N."/>
        </authorList>
    </citation>
    <scope>NUCLEOTIDE SEQUENCE [LARGE SCALE GENOMIC DNA]</scope>
    <source>
        <strain evidence="3 5">ATCC 33173</strain>
    </source>
</reference>
<evidence type="ECO:0000313" key="4">
    <source>
        <dbReference type="Proteomes" id="UP000008707"/>
    </source>
</evidence>
<dbReference type="KEGG" id="hel:HELO_2944A"/>
<name>A0A1R4A4E9_HALED</name>
<reference evidence="4" key="3">
    <citation type="journal article" date="2011" name="Environ. Microbiol.">
        <title>A blueprint of ectoine metabolism from the genome of the industrial producer Halomonas elongata DSM 2581(T).</title>
        <authorList>
            <person name="Schwibbert K."/>
            <person name="Marin-Sanguino A."/>
            <person name="Bagyan I."/>
            <person name="Heidrich G."/>
            <person name="Lentzen G."/>
            <person name="Seitz H."/>
            <person name="Rampp M."/>
            <person name="Schuster S.C."/>
            <person name="Klenk H.P."/>
            <person name="Pfeiffer F."/>
            <person name="Oesterhelt D."/>
            <person name="Kunte H.J."/>
        </authorList>
    </citation>
    <scope>NUCLEOTIDE SEQUENCE [LARGE SCALE GENOMIC DNA]</scope>
    <source>
        <strain evidence="4">ATCC 33173 / DSM 2581 / NBRC 15536 / NCIMB 2198 / 1H9</strain>
    </source>
</reference>
<dbReference type="Pfam" id="PF00795">
    <property type="entry name" value="CN_hydrolase"/>
    <property type="match status" value="1"/>
</dbReference>
<evidence type="ECO:0000259" key="1">
    <source>
        <dbReference type="PROSITE" id="PS50263"/>
    </source>
</evidence>
<keyword evidence="5" id="KW-1185">Reference proteome</keyword>
<dbReference type="Proteomes" id="UP001322512">
    <property type="component" value="Chromosome"/>
</dbReference>
<dbReference type="Gene3D" id="3.60.110.10">
    <property type="entry name" value="Carbon-nitrogen hydrolase"/>
    <property type="match status" value="1"/>
</dbReference>
<evidence type="ECO:0000313" key="3">
    <source>
        <dbReference type="EMBL" id="WPU49010.1"/>
    </source>
</evidence>
<dbReference type="SUPFAM" id="SSF56317">
    <property type="entry name" value="Carbon-nitrogen hydrolase"/>
    <property type="match status" value="1"/>
</dbReference>
<dbReference type="GO" id="GO:0016787">
    <property type="term" value="F:hydrolase activity"/>
    <property type="evidence" value="ECO:0007669"/>
    <property type="project" value="UniProtKB-KW"/>
</dbReference>
<dbReference type="AlphaFoldDB" id="A0A1R4A4E9"/>
<dbReference type="InterPro" id="IPR036526">
    <property type="entry name" value="C-N_Hydrolase_sf"/>
</dbReference>
<evidence type="ECO:0000313" key="2">
    <source>
        <dbReference type="EMBL" id="SJK83827.1"/>
    </source>
</evidence>
<gene>
    <name evidence="2" type="ORF">HELO_2944A</name>
    <name evidence="3" type="ORF">SR933_08955</name>
</gene>
<accession>A0A1R4A4E9</accession>
<dbReference type="GeneID" id="91010302"/>
<protein>
    <submittedName>
        <fullName evidence="2">Carbon-nitrogen hydrolase domain protein</fullName>
    </submittedName>
    <submittedName>
        <fullName evidence="3">Carbon-nitrogen hydrolase family protein</fullName>
    </submittedName>
</protein>
<dbReference type="InterPro" id="IPR003010">
    <property type="entry name" value="C-N_Hydrolase"/>
</dbReference>
<proteinExistence type="predicted"/>
<dbReference type="EMBL" id="CP139472">
    <property type="protein sequence ID" value="WPU49010.1"/>
    <property type="molecule type" value="Genomic_DNA"/>
</dbReference>
<dbReference type="RefSeq" id="WP_041602087.1">
    <property type="nucleotide sequence ID" value="NC_014532.2"/>
</dbReference>